<proteinExistence type="evidence at protein level"/>
<sequence length="14" mass="1801">FFWKTKPRKHGGRR</sequence>
<name>Q7M2Q3_BOVIN</name>
<accession>Q7M2Q3</accession>
<keyword id="KW-0903">Direct protein sequencing</keyword>
<protein>
    <submittedName>
        <fullName evidence="1">Probursin tetradecapeptide</fullName>
    </submittedName>
</protein>
<dbReference type="PIR" id="JH0328">
    <property type="entry name" value="JH0328"/>
</dbReference>
<organism evidence="1">
    <name type="scientific">Bos taurus</name>
    <name type="common">Bovine</name>
    <dbReference type="NCBI Taxonomy" id="9913"/>
    <lineage>
        <taxon>Eukaryota</taxon>
        <taxon>Metazoa</taxon>
        <taxon>Chordata</taxon>
        <taxon>Craniata</taxon>
        <taxon>Vertebrata</taxon>
        <taxon>Euteleostomi</taxon>
        <taxon>Mammalia</taxon>
        <taxon>Eutheria</taxon>
        <taxon>Laurasiatheria</taxon>
        <taxon>Artiodactyla</taxon>
        <taxon>Ruminantia</taxon>
        <taxon>Pecora</taxon>
        <taxon>Bovidae</taxon>
        <taxon>Bovinae</taxon>
        <taxon>Bos</taxon>
    </lineage>
</organism>
<evidence type="ECO:0000313" key="1">
    <source>
        <dbReference type="PIR" id="JH0328"/>
    </source>
</evidence>
<reference evidence="1" key="1">
    <citation type="journal article" date="1991" name="Life Sci.">
        <title>Bovine probursin tetradecapeptide contains amino acid sequence from somatostatin, tuftsin and bursin.</title>
        <authorList>
            <person name="Audhya T."/>
            <person name="King R."/>
            <person name="Goldstein G."/>
        </authorList>
    </citation>
    <scope>PROTEIN SEQUENCE</scope>
</reference>